<keyword evidence="4" id="KW-0413">Isomerase</keyword>
<reference evidence="6 7" key="1">
    <citation type="journal article" date="2018" name="Microbiome">
        <title>Fine metagenomic profile of the Mediterranean stratified and mixed water columns revealed by assembly and recruitment.</title>
        <authorList>
            <person name="Haro-Moreno J.M."/>
            <person name="Lopez-Perez M."/>
            <person name="De La Torre J.R."/>
            <person name="Picazo A."/>
            <person name="Camacho A."/>
            <person name="Rodriguez-Valera F."/>
        </authorList>
    </citation>
    <scope>NUCLEOTIDE SEQUENCE [LARGE SCALE GENOMIC DNA]</scope>
    <source>
        <strain evidence="6">MED-G57</strain>
    </source>
</reference>
<dbReference type="InterPro" id="IPR036588">
    <property type="entry name" value="CobH/CbiC_sf"/>
</dbReference>
<dbReference type="PANTHER" id="PTHR43588:SF1">
    <property type="entry name" value="COBALT-PRECORRIN-8 METHYLMUTASE"/>
    <property type="match status" value="1"/>
</dbReference>
<keyword evidence="3" id="KW-0169">Cobalamin biosynthesis</keyword>
<dbReference type="EMBL" id="QOQD01000001">
    <property type="protein sequence ID" value="RCL74591.1"/>
    <property type="molecule type" value="Genomic_DNA"/>
</dbReference>
<name>A0A368DTQ6_9PROT</name>
<dbReference type="GO" id="GO:0009236">
    <property type="term" value="P:cobalamin biosynthetic process"/>
    <property type="evidence" value="ECO:0007669"/>
    <property type="project" value="UniProtKB-UniPathway"/>
</dbReference>
<evidence type="ECO:0000259" key="5">
    <source>
        <dbReference type="Pfam" id="PF02570"/>
    </source>
</evidence>
<dbReference type="Proteomes" id="UP000253570">
    <property type="component" value="Unassembled WGS sequence"/>
</dbReference>
<comment type="pathway">
    <text evidence="1">Cofactor biosynthesis; adenosylcobalamin biosynthesis.</text>
</comment>
<organism evidence="6 7">
    <name type="scientific">PS1 clade bacterium</name>
    <dbReference type="NCBI Taxonomy" id="2175152"/>
    <lineage>
        <taxon>Bacteria</taxon>
        <taxon>Pseudomonadati</taxon>
        <taxon>Pseudomonadota</taxon>
        <taxon>Alphaproteobacteria</taxon>
        <taxon>PS1 clade</taxon>
    </lineage>
</organism>
<comment type="similarity">
    <text evidence="2">Belongs to the CobH/CbiC family.</text>
</comment>
<proteinExistence type="inferred from homology"/>
<comment type="caution">
    <text evidence="6">The sequence shown here is derived from an EMBL/GenBank/DDBJ whole genome shotgun (WGS) entry which is preliminary data.</text>
</comment>
<dbReference type="AlphaFoldDB" id="A0A368DTQ6"/>
<sequence>MQNYIKDPNKIYKKSFDIISSEVNLEAFDDYHQKLITRVIHSCGDTSVMDDLFISKYAISEGLKSIRSDCKILTDSEMVRAGIMKKNLPRNKVECFLNNKDVQRIASMYNTTRSAAAVNLWKNYIKNSIIIIGNAPTALFRLIEIIKENNFIPSLIIAMPLGFVGAVESKEELIDLHNSLNLNIITIRGRRGGSAMACAAMNAIGLIYNNE</sequence>
<dbReference type="Pfam" id="PF02570">
    <property type="entry name" value="CbiC"/>
    <property type="match status" value="1"/>
</dbReference>
<dbReference type="InterPro" id="IPR003722">
    <property type="entry name" value="Cbl_synth_CobH/CbiC"/>
</dbReference>
<evidence type="ECO:0000256" key="3">
    <source>
        <dbReference type="ARBA" id="ARBA00022573"/>
    </source>
</evidence>
<accession>A0A368DTQ6</accession>
<evidence type="ECO:0000256" key="4">
    <source>
        <dbReference type="ARBA" id="ARBA00023235"/>
    </source>
</evidence>
<evidence type="ECO:0000256" key="1">
    <source>
        <dbReference type="ARBA" id="ARBA00004953"/>
    </source>
</evidence>
<dbReference type="UniPathway" id="UPA00148"/>
<feature type="domain" description="Cobalamin biosynthesis precorrin-8X methylmutase CobH/CbiC" evidence="5">
    <location>
        <begin position="10"/>
        <end position="204"/>
    </location>
</feature>
<gene>
    <name evidence="6" type="ORF">DBW71_00145</name>
</gene>
<dbReference type="SUPFAM" id="SSF63965">
    <property type="entry name" value="Precorrin-8X methylmutase CbiC/CobH"/>
    <property type="match status" value="1"/>
</dbReference>
<evidence type="ECO:0000313" key="7">
    <source>
        <dbReference type="Proteomes" id="UP000253570"/>
    </source>
</evidence>
<evidence type="ECO:0000256" key="2">
    <source>
        <dbReference type="ARBA" id="ARBA00009774"/>
    </source>
</evidence>
<protein>
    <submittedName>
        <fullName evidence="6">Precorrin-8X methylmutase</fullName>
    </submittedName>
</protein>
<evidence type="ECO:0000313" key="6">
    <source>
        <dbReference type="EMBL" id="RCL74591.1"/>
    </source>
</evidence>
<dbReference type="Gene3D" id="3.40.50.10230">
    <property type="entry name" value="Cobalamin biosynthesis CobH/CbiC, precorrin-8X methylmutase"/>
    <property type="match status" value="1"/>
</dbReference>
<dbReference type="PANTHER" id="PTHR43588">
    <property type="entry name" value="COBALT-PRECORRIN-8 METHYLMUTASE"/>
    <property type="match status" value="1"/>
</dbReference>
<dbReference type="GO" id="GO:0016993">
    <property type="term" value="F:precorrin-8X methylmutase activity"/>
    <property type="evidence" value="ECO:0007669"/>
    <property type="project" value="InterPro"/>
</dbReference>